<gene>
    <name evidence="1" type="ORF">OED52_18235</name>
</gene>
<protein>
    <submittedName>
        <fullName evidence="1">YceI family protein</fullName>
    </submittedName>
</protein>
<dbReference type="EMBL" id="CP107551">
    <property type="protein sequence ID" value="UYP18563.1"/>
    <property type="molecule type" value="Genomic_DNA"/>
</dbReference>
<name>A0ACD4DEU5_9NOCA</name>
<evidence type="ECO:0000313" key="2">
    <source>
        <dbReference type="Proteomes" id="UP001156484"/>
    </source>
</evidence>
<reference evidence="1" key="1">
    <citation type="submission" date="2022-10" db="EMBL/GenBank/DDBJ databases">
        <title>Rhodococcus ferula Z13 complete genome.</title>
        <authorList>
            <person name="Long X."/>
            <person name="Zang M."/>
        </authorList>
    </citation>
    <scope>NUCLEOTIDE SEQUENCE</scope>
    <source>
        <strain evidence="1">Z13</strain>
    </source>
</reference>
<sequence length="184" mass="19419">MTTATTTFPGLTAGTWAIDPVHSDVSFTVRHLMVSKVRGTFEKFSGAITVAEDGTASVNAEIDVTSINTKNADRDAHVRSADFFDAEQFPVATFTSTGVRADGEDYVVTGDFTLRGVTRPVELKLEYNGVNPGMGNGPVAGFEATTVINRKDFGISIDMPLEGGGAVVGDKITITLQIEAGLQA</sequence>
<dbReference type="Proteomes" id="UP001156484">
    <property type="component" value="Chromosome"/>
</dbReference>
<proteinExistence type="predicted"/>
<keyword evidence="2" id="KW-1185">Reference proteome</keyword>
<organism evidence="1 2">
    <name type="scientific">Rhodococcus sacchari</name>
    <dbReference type="NCBI Taxonomy" id="2962047"/>
    <lineage>
        <taxon>Bacteria</taxon>
        <taxon>Bacillati</taxon>
        <taxon>Actinomycetota</taxon>
        <taxon>Actinomycetes</taxon>
        <taxon>Mycobacteriales</taxon>
        <taxon>Nocardiaceae</taxon>
        <taxon>Rhodococcus</taxon>
    </lineage>
</organism>
<evidence type="ECO:0000313" key="1">
    <source>
        <dbReference type="EMBL" id="UYP18563.1"/>
    </source>
</evidence>
<accession>A0ACD4DEU5</accession>